<dbReference type="Proteomes" id="UP000743370">
    <property type="component" value="Unassembled WGS sequence"/>
</dbReference>
<keyword evidence="1" id="KW-0677">Repeat</keyword>
<dbReference type="AlphaFoldDB" id="A0A8T0K448"/>
<accession>A0A8T0K448</accession>
<dbReference type="InterPro" id="IPR011990">
    <property type="entry name" value="TPR-like_helical_dom_sf"/>
</dbReference>
<dbReference type="Pfam" id="PF01535">
    <property type="entry name" value="PPR"/>
    <property type="match status" value="1"/>
</dbReference>
<protein>
    <submittedName>
        <fullName evidence="3">Pentatricopeptide repeat-containing protein</fullName>
    </submittedName>
</protein>
<dbReference type="PROSITE" id="PS51375">
    <property type="entry name" value="PPR"/>
    <property type="match status" value="1"/>
</dbReference>
<feature type="repeat" description="PPR" evidence="2">
    <location>
        <begin position="119"/>
        <end position="153"/>
    </location>
</feature>
<dbReference type="NCBIfam" id="TIGR00756">
    <property type="entry name" value="PPR"/>
    <property type="match status" value="1"/>
</dbReference>
<dbReference type="EMBL" id="JABFOF010000006">
    <property type="protein sequence ID" value="KAG2394467.1"/>
    <property type="molecule type" value="Genomic_DNA"/>
</dbReference>
<dbReference type="FunFam" id="1.25.40.10:FF:001381">
    <property type="entry name" value="Pentatricopeptide repeat-containing protein At1g50270"/>
    <property type="match status" value="1"/>
</dbReference>
<evidence type="ECO:0000256" key="2">
    <source>
        <dbReference type="PROSITE-ProRule" id="PRU00708"/>
    </source>
</evidence>
<sequence length="268" mass="29935">MKTKTTKEKKHTWVANSDINNVTAFEEELDKSGSDVTGSAGNTNNLASVGGHSELCSSTLLKVVSKLSSLNMGLKVHSLVSKLGFHDDPFIQTALIAMYTSCGRIMDARLVFDKMSHRDIVTCNIMIDGYSQSGHYDHVLRLYEETKISGMELDSIILFTMLSTCGHAGNLSYDKAIHEFIKDNGFHVDSHLHIALVIMYASCGSMYLAREVYDQLPLNHLVVSTAMFSGYAKIGLAKDACFIFYQIVEKDLEALELFDEMQRQRELR</sequence>
<dbReference type="InterPro" id="IPR046960">
    <property type="entry name" value="PPR_At4g14850-like_plant"/>
</dbReference>
<proteinExistence type="predicted"/>
<reference evidence="3 4" key="1">
    <citation type="submission" date="2020-05" db="EMBL/GenBank/DDBJ databases">
        <title>Vigna angularis (adzuki bean) Var. LongXiaoDou No. 4 denovo assembly.</title>
        <authorList>
            <person name="Xiang H."/>
        </authorList>
    </citation>
    <scope>NUCLEOTIDE SEQUENCE [LARGE SCALE GENOMIC DNA]</scope>
    <source>
        <tissue evidence="3">Leaf</tissue>
    </source>
</reference>
<dbReference type="PANTHER" id="PTHR24015:SF548">
    <property type="entry name" value="OS08G0340900 PROTEIN"/>
    <property type="match status" value="1"/>
</dbReference>
<dbReference type="GO" id="GO:0009451">
    <property type="term" value="P:RNA modification"/>
    <property type="evidence" value="ECO:0007669"/>
    <property type="project" value="InterPro"/>
</dbReference>
<dbReference type="Pfam" id="PF13041">
    <property type="entry name" value="PPR_2"/>
    <property type="match status" value="1"/>
</dbReference>
<evidence type="ECO:0000313" key="4">
    <source>
        <dbReference type="Proteomes" id="UP000743370"/>
    </source>
</evidence>
<gene>
    <name evidence="3" type="ORF">HKW66_Vig0181550</name>
</gene>
<evidence type="ECO:0000256" key="1">
    <source>
        <dbReference type="ARBA" id="ARBA00022737"/>
    </source>
</evidence>
<evidence type="ECO:0000313" key="3">
    <source>
        <dbReference type="EMBL" id="KAG2394467.1"/>
    </source>
</evidence>
<comment type="caution">
    <text evidence="3">The sequence shown here is derived from an EMBL/GenBank/DDBJ whole genome shotgun (WGS) entry which is preliminary data.</text>
</comment>
<dbReference type="InterPro" id="IPR002885">
    <property type="entry name" value="PPR_rpt"/>
</dbReference>
<organism evidence="3 4">
    <name type="scientific">Phaseolus angularis</name>
    <name type="common">Azuki bean</name>
    <name type="synonym">Vigna angularis</name>
    <dbReference type="NCBI Taxonomy" id="3914"/>
    <lineage>
        <taxon>Eukaryota</taxon>
        <taxon>Viridiplantae</taxon>
        <taxon>Streptophyta</taxon>
        <taxon>Embryophyta</taxon>
        <taxon>Tracheophyta</taxon>
        <taxon>Spermatophyta</taxon>
        <taxon>Magnoliopsida</taxon>
        <taxon>eudicotyledons</taxon>
        <taxon>Gunneridae</taxon>
        <taxon>Pentapetalae</taxon>
        <taxon>rosids</taxon>
        <taxon>fabids</taxon>
        <taxon>Fabales</taxon>
        <taxon>Fabaceae</taxon>
        <taxon>Papilionoideae</taxon>
        <taxon>50 kb inversion clade</taxon>
        <taxon>NPAAA clade</taxon>
        <taxon>indigoferoid/millettioid clade</taxon>
        <taxon>Phaseoleae</taxon>
        <taxon>Vigna</taxon>
    </lineage>
</organism>
<dbReference type="Gene3D" id="1.25.40.10">
    <property type="entry name" value="Tetratricopeptide repeat domain"/>
    <property type="match status" value="2"/>
</dbReference>
<dbReference type="PANTHER" id="PTHR24015">
    <property type="entry name" value="OS07G0578800 PROTEIN-RELATED"/>
    <property type="match status" value="1"/>
</dbReference>
<name>A0A8T0K448_PHAAN</name>
<dbReference type="GO" id="GO:0003723">
    <property type="term" value="F:RNA binding"/>
    <property type="evidence" value="ECO:0007669"/>
    <property type="project" value="InterPro"/>
</dbReference>